<dbReference type="GO" id="GO:0008270">
    <property type="term" value="F:zinc ion binding"/>
    <property type="evidence" value="ECO:0007669"/>
    <property type="project" value="UniProtKB-KW"/>
</dbReference>
<dbReference type="SUPFAM" id="SSF57756">
    <property type="entry name" value="Retrovirus zinc finger-like domains"/>
    <property type="match status" value="1"/>
</dbReference>
<keyword evidence="4" id="KW-1185">Reference proteome</keyword>
<dbReference type="InterPro" id="IPR036514">
    <property type="entry name" value="SGNH_hydro_sf"/>
</dbReference>
<protein>
    <recommendedName>
        <fullName evidence="2">CCHC-type domain-containing protein</fullName>
    </recommendedName>
</protein>
<dbReference type="AlphaFoldDB" id="A0A9Q1BQ94"/>
<dbReference type="Proteomes" id="UP001152320">
    <property type="component" value="Chromosome 13"/>
</dbReference>
<accession>A0A9Q1BQ94</accession>
<evidence type="ECO:0000313" key="3">
    <source>
        <dbReference type="EMBL" id="KAJ8030728.1"/>
    </source>
</evidence>
<dbReference type="InterPro" id="IPR036875">
    <property type="entry name" value="Znf_CCHC_sf"/>
</dbReference>
<keyword evidence="1" id="KW-0862">Zinc</keyword>
<dbReference type="Gene3D" id="3.40.50.1110">
    <property type="entry name" value="SGNH hydrolase"/>
    <property type="match status" value="1"/>
</dbReference>
<keyword evidence="1" id="KW-0479">Metal-binding</keyword>
<comment type="caution">
    <text evidence="3">The sequence shown here is derived from an EMBL/GenBank/DDBJ whole genome shotgun (WGS) entry which is preliminary data.</text>
</comment>
<dbReference type="GO" id="GO:0003676">
    <property type="term" value="F:nucleic acid binding"/>
    <property type="evidence" value="ECO:0007669"/>
    <property type="project" value="InterPro"/>
</dbReference>
<dbReference type="SUPFAM" id="SSF52266">
    <property type="entry name" value="SGNH hydrolase"/>
    <property type="match status" value="1"/>
</dbReference>
<dbReference type="PROSITE" id="PS50158">
    <property type="entry name" value="ZF_CCHC"/>
    <property type="match status" value="1"/>
</dbReference>
<sequence>MDTILDQFEHLITTVQLQTQDRKPYLSISGPCPRTDNHSSALNELNERLISLTEKLECRYVQNMTSFKYADGNIDESLYYDNVHLSRKGTNRLVERLSGIPGLCKSQQPTTEMRHYVQPQHRRKNFHSRQYHQNRLGQSSYPRQHTRHTPSPLNVNTALNRASSHGDCDNVAHPTLYRQNSYIDRGCYFCGEQNHTTKRCRYDKPIECRQCGLKGHKENFCHFR</sequence>
<proteinExistence type="predicted"/>
<keyword evidence="1" id="KW-0863">Zinc-finger</keyword>
<name>A0A9Q1BQ94_HOLLE</name>
<dbReference type="EMBL" id="JAIZAY010000013">
    <property type="protein sequence ID" value="KAJ8030728.1"/>
    <property type="molecule type" value="Genomic_DNA"/>
</dbReference>
<evidence type="ECO:0000259" key="2">
    <source>
        <dbReference type="PROSITE" id="PS50158"/>
    </source>
</evidence>
<dbReference type="InterPro" id="IPR001878">
    <property type="entry name" value="Znf_CCHC"/>
</dbReference>
<evidence type="ECO:0000256" key="1">
    <source>
        <dbReference type="PROSITE-ProRule" id="PRU00047"/>
    </source>
</evidence>
<organism evidence="3 4">
    <name type="scientific">Holothuria leucospilota</name>
    <name type="common">Black long sea cucumber</name>
    <name type="synonym">Mertensiothuria leucospilota</name>
    <dbReference type="NCBI Taxonomy" id="206669"/>
    <lineage>
        <taxon>Eukaryota</taxon>
        <taxon>Metazoa</taxon>
        <taxon>Echinodermata</taxon>
        <taxon>Eleutherozoa</taxon>
        <taxon>Echinozoa</taxon>
        <taxon>Holothuroidea</taxon>
        <taxon>Aspidochirotacea</taxon>
        <taxon>Aspidochirotida</taxon>
        <taxon>Holothuriidae</taxon>
        <taxon>Holothuria</taxon>
    </lineage>
</organism>
<feature type="domain" description="CCHC-type" evidence="2">
    <location>
        <begin position="187"/>
        <end position="201"/>
    </location>
</feature>
<reference evidence="3" key="1">
    <citation type="submission" date="2021-10" db="EMBL/GenBank/DDBJ databases">
        <title>Tropical sea cucumber genome reveals ecological adaptation and Cuvierian tubules defense mechanism.</title>
        <authorList>
            <person name="Chen T."/>
        </authorList>
    </citation>
    <scope>NUCLEOTIDE SEQUENCE</scope>
    <source>
        <strain evidence="3">Nanhai2018</strain>
        <tissue evidence="3">Muscle</tissue>
    </source>
</reference>
<evidence type="ECO:0000313" key="4">
    <source>
        <dbReference type="Proteomes" id="UP001152320"/>
    </source>
</evidence>
<gene>
    <name evidence="3" type="ORF">HOLleu_27215</name>
</gene>